<sequence>MPPQCLCPHSPSVLSLPSVITILLLDQAPGEKQADDHETQAYGSPEHNGYSLCCLLPSGAAAVGHAVGVVAVADVALVEVDLAGGRAAALDLDVLHGLGDALAAVPRGEVALALRHGVDGLVAGGDEAAGAGGDAALERGEGGVPAHLEVAAAAAAAGAAGLEEHLDAGDLGEAGHLVEREAAGELDPRGDGGAADAGPGGHGAGDAGGAVGGREVPAALEEAEDGGGGGGRRGRGGGLVELGGGGLRRERGGERGDARGRHPAREALVGAALVDERVEVGGRRGQRRVEQQDGGGQEEEPASSANAHLATGVLGISRPRLPALALSALLYHCPLPPRHGGGGGGDGVECTGVESGDWT</sequence>
<evidence type="ECO:0000256" key="1">
    <source>
        <dbReference type="SAM" id="MobiDB-lite"/>
    </source>
</evidence>
<feature type="region of interest" description="Disordered" evidence="1">
    <location>
        <begin position="338"/>
        <end position="359"/>
    </location>
</feature>
<proteinExistence type="evidence at transcript level"/>
<name>C4J3P8_MAIZE</name>
<organism evidence="2">
    <name type="scientific">Zea mays</name>
    <name type="common">Maize</name>
    <dbReference type="NCBI Taxonomy" id="4577"/>
    <lineage>
        <taxon>Eukaryota</taxon>
        <taxon>Viridiplantae</taxon>
        <taxon>Streptophyta</taxon>
        <taxon>Embryophyta</taxon>
        <taxon>Tracheophyta</taxon>
        <taxon>Spermatophyta</taxon>
        <taxon>Magnoliopsida</taxon>
        <taxon>Liliopsida</taxon>
        <taxon>Poales</taxon>
        <taxon>Poaceae</taxon>
        <taxon>PACMAD clade</taxon>
        <taxon>Panicoideae</taxon>
        <taxon>Andropogonodae</taxon>
        <taxon>Andropogoneae</taxon>
        <taxon>Tripsacinae</taxon>
        <taxon>Zea</taxon>
    </lineage>
</organism>
<feature type="region of interest" description="Disordered" evidence="1">
    <location>
        <begin position="184"/>
        <end position="261"/>
    </location>
</feature>
<reference evidence="2" key="2">
    <citation type="submission" date="2012-06" db="EMBL/GenBank/DDBJ databases">
        <authorList>
            <person name="Yu Y."/>
            <person name="Currie J."/>
            <person name="Lomeli R."/>
            <person name="Angelova A."/>
            <person name="Collura K."/>
            <person name="Wissotski M."/>
            <person name="Campos D."/>
            <person name="Kudrna D."/>
            <person name="Golser W."/>
            <person name="Ashely E."/>
            <person name="Descour A."/>
            <person name="Fernandes J."/>
            <person name="Soderlund C."/>
            <person name="Walbot V."/>
        </authorList>
    </citation>
    <scope>NUCLEOTIDE SEQUENCE</scope>
    <source>
        <strain evidence="2">B73</strain>
    </source>
</reference>
<protein>
    <submittedName>
        <fullName evidence="2">Uncharacterized protein</fullName>
    </submittedName>
</protein>
<evidence type="ECO:0000313" key="2">
    <source>
        <dbReference type="EMBL" id="ACR35798.1"/>
    </source>
</evidence>
<reference evidence="2" key="1">
    <citation type="journal article" date="2009" name="PLoS Genet.">
        <title>Sequencing, mapping, and analysis of 27,455 maize full-length cDNAs.</title>
        <authorList>
            <person name="Soderlund C."/>
            <person name="Descour A."/>
            <person name="Kudrna D."/>
            <person name="Bomhoff M."/>
            <person name="Boyd L."/>
            <person name="Currie J."/>
            <person name="Angelova A."/>
            <person name="Collura K."/>
            <person name="Wissotski M."/>
            <person name="Ashley E."/>
            <person name="Morrow D."/>
            <person name="Fernandes J."/>
            <person name="Walbot V."/>
            <person name="Yu Y."/>
        </authorList>
    </citation>
    <scope>NUCLEOTIDE SEQUENCE</scope>
    <source>
        <strain evidence="2">B73</strain>
    </source>
</reference>
<feature type="compositionally biased region" description="Basic and acidic residues" evidence="1">
    <location>
        <begin position="247"/>
        <end position="261"/>
    </location>
</feature>
<accession>C4J3P8</accession>
<feature type="compositionally biased region" description="Gly residues" evidence="1">
    <location>
        <begin position="191"/>
        <end position="212"/>
    </location>
</feature>
<dbReference type="AlphaFoldDB" id="C4J3P8"/>
<feature type="compositionally biased region" description="Basic and acidic residues" evidence="1">
    <location>
        <begin position="281"/>
        <end position="291"/>
    </location>
</feature>
<feature type="region of interest" description="Disordered" evidence="1">
    <location>
        <begin position="281"/>
        <end position="305"/>
    </location>
</feature>
<dbReference type="EMBL" id="BT085445">
    <property type="protein sequence ID" value="ACR35798.1"/>
    <property type="molecule type" value="mRNA"/>
</dbReference>
<feature type="compositionally biased region" description="Gly residues" evidence="1">
    <location>
        <begin position="226"/>
        <end position="246"/>
    </location>
</feature>